<accession>A0A1X9YSI5</accession>
<protein>
    <submittedName>
        <fullName evidence="2">Bile acid 7-alpha-dehydratase</fullName>
    </submittedName>
</protein>
<evidence type="ECO:0000259" key="1">
    <source>
        <dbReference type="Pfam" id="PF13577"/>
    </source>
</evidence>
<proteinExistence type="predicted"/>
<dbReference type="InterPro" id="IPR032710">
    <property type="entry name" value="NTF2-like_dom_sf"/>
</dbReference>
<evidence type="ECO:0000313" key="3">
    <source>
        <dbReference type="Proteomes" id="UP000266292"/>
    </source>
</evidence>
<organism evidence="2 3">
    <name type="scientific">Pontibacter actiniarum</name>
    <dbReference type="NCBI Taxonomy" id="323450"/>
    <lineage>
        <taxon>Bacteria</taxon>
        <taxon>Pseudomonadati</taxon>
        <taxon>Bacteroidota</taxon>
        <taxon>Cytophagia</taxon>
        <taxon>Cytophagales</taxon>
        <taxon>Hymenobacteraceae</taxon>
        <taxon>Pontibacter</taxon>
    </lineage>
</organism>
<dbReference type="KEGG" id="pact:CA264_10630"/>
<gene>
    <name evidence="2" type="ORF">CA264_10630</name>
</gene>
<dbReference type="Pfam" id="PF13577">
    <property type="entry name" value="SnoaL_4"/>
    <property type="match status" value="1"/>
</dbReference>
<dbReference type="Proteomes" id="UP000266292">
    <property type="component" value="Chromosome"/>
</dbReference>
<sequence>MRINEVADRIALKELIDTISILGDKKDFESQVQLFSENALSETIADGKTILKVEGRKEMAQAFGKFLQDMETVYHFNSQQVVEIDGDSATGKHYCLITLIGSSNGKRVKTTIGATYEDDYIRVHHKWLVSKRVGCFKWQDEAEIKS</sequence>
<name>A0A1X9YSI5_9BACT</name>
<dbReference type="STRING" id="709015.GCA_000472485_02145"/>
<keyword evidence="3" id="KW-1185">Reference proteome</keyword>
<dbReference type="OrthoDB" id="2084678at2"/>
<dbReference type="Gene3D" id="3.10.450.50">
    <property type="match status" value="1"/>
</dbReference>
<dbReference type="InterPro" id="IPR037401">
    <property type="entry name" value="SnoaL-like"/>
</dbReference>
<feature type="domain" description="SnoaL-like" evidence="1">
    <location>
        <begin position="5"/>
        <end position="132"/>
    </location>
</feature>
<dbReference type="SUPFAM" id="SSF54427">
    <property type="entry name" value="NTF2-like"/>
    <property type="match status" value="1"/>
</dbReference>
<dbReference type="EMBL" id="CP021235">
    <property type="protein sequence ID" value="ARS35856.1"/>
    <property type="molecule type" value="Genomic_DNA"/>
</dbReference>
<dbReference type="RefSeq" id="WP_025607017.1">
    <property type="nucleotide sequence ID" value="NZ_CP021235.1"/>
</dbReference>
<reference evidence="3" key="1">
    <citation type="submission" date="2017-05" db="EMBL/GenBank/DDBJ databases">
        <authorList>
            <person name="Ray J."/>
            <person name="Price M."/>
            <person name="Deutschbauer A."/>
        </authorList>
    </citation>
    <scope>NUCLEOTIDE SEQUENCE [LARGE SCALE GENOMIC DNA]</scope>
    <source>
        <strain evidence="3">DSM 19842</strain>
    </source>
</reference>
<dbReference type="AlphaFoldDB" id="A0A1X9YSI5"/>
<evidence type="ECO:0000313" key="2">
    <source>
        <dbReference type="EMBL" id="ARS35856.1"/>
    </source>
</evidence>